<accession>A0A645C688</accession>
<organism evidence="1">
    <name type="scientific">bioreactor metagenome</name>
    <dbReference type="NCBI Taxonomy" id="1076179"/>
    <lineage>
        <taxon>unclassified sequences</taxon>
        <taxon>metagenomes</taxon>
        <taxon>ecological metagenomes</taxon>
    </lineage>
</organism>
<name>A0A645C688_9ZZZZ</name>
<gene>
    <name evidence="1" type="ORF">SDC9_120135</name>
</gene>
<comment type="caution">
    <text evidence="1">The sequence shown here is derived from an EMBL/GenBank/DDBJ whole genome shotgun (WGS) entry which is preliminary data.</text>
</comment>
<reference evidence="1" key="1">
    <citation type="submission" date="2019-08" db="EMBL/GenBank/DDBJ databases">
        <authorList>
            <person name="Kucharzyk K."/>
            <person name="Murdoch R.W."/>
            <person name="Higgins S."/>
            <person name="Loffler F."/>
        </authorList>
    </citation>
    <scope>NUCLEOTIDE SEQUENCE</scope>
</reference>
<sequence>MRGNALHRANHVRQFTHAGRLNQNAVGRILGQHLFKCLAKVTHQAAADAAGVHFGDLDAGLF</sequence>
<protein>
    <submittedName>
        <fullName evidence="1">Uncharacterized protein</fullName>
    </submittedName>
</protein>
<dbReference type="EMBL" id="VSSQ01025186">
    <property type="protein sequence ID" value="MPM73159.1"/>
    <property type="molecule type" value="Genomic_DNA"/>
</dbReference>
<evidence type="ECO:0000313" key="1">
    <source>
        <dbReference type="EMBL" id="MPM73159.1"/>
    </source>
</evidence>
<dbReference type="AlphaFoldDB" id="A0A645C688"/>
<proteinExistence type="predicted"/>